<accession>A0A6I2MR67</accession>
<dbReference type="PANTHER" id="PTHR10030">
    <property type="entry name" value="ALPHA-L-FUCOSIDASE"/>
    <property type="match status" value="1"/>
</dbReference>
<evidence type="ECO:0000256" key="3">
    <source>
        <dbReference type="ARBA" id="ARBA00012662"/>
    </source>
</evidence>
<evidence type="ECO:0000256" key="7">
    <source>
        <dbReference type="PIRSR" id="PIRSR001092-1"/>
    </source>
</evidence>
<organism evidence="11 12">
    <name type="scientific">Maribacter luteus</name>
    <dbReference type="NCBI Taxonomy" id="2594478"/>
    <lineage>
        <taxon>Bacteria</taxon>
        <taxon>Pseudomonadati</taxon>
        <taxon>Bacteroidota</taxon>
        <taxon>Flavobacteriia</taxon>
        <taxon>Flavobacteriales</taxon>
        <taxon>Flavobacteriaceae</taxon>
        <taxon>Maribacter</taxon>
    </lineage>
</organism>
<proteinExistence type="inferred from homology"/>
<feature type="chain" id="PRO_5026002471" description="alpha-L-fucosidase" evidence="8">
    <location>
        <begin position="21"/>
        <end position="450"/>
    </location>
</feature>
<dbReference type="Gene3D" id="3.20.20.80">
    <property type="entry name" value="Glycosidases"/>
    <property type="match status" value="1"/>
</dbReference>
<dbReference type="Pfam" id="PF01120">
    <property type="entry name" value="Alpha_L_fucos"/>
    <property type="match status" value="1"/>
</dbReference>
<dbReference type="GO" id="GO:0004560">
    <property type="term" value="F:alpha-L-fucosidase activity"/>
    <property type="evidence" value="ECO:0007669"/>
    <property type="project" value="InterPro"/>
</dbReference>
<evidence type="ECO:0000256" key="4">
    <source>
        <dbReference type="ARBA" id="ARBA00022729"/>
    </source>
</evidence>
<keyword evidence="4 8" id="KW-0732">Signal</keyword>
<keyword evidence="12" id="KW-1185">Reference proteome</keyword>
<dbReference type="EC" id="3.2.1.51" evidence="3"/>
<evidence type="ECO:0000256" key="1">
    <source>
        <dbReference type="ARBA" id="ARBA00004071"/>
    </source>
</evidence>
<keyword evidence="5" id="KW-0378">Hydrolase</keyword>
<keyword evidence="6" id="KW-0326">Glycosidase</keyword>
<dbReference type="InterPro" id="IPR017853">
    <property type="entry name" value="GH"/>
</dbReference>
<dbReference type="Proteomes" id="UP000443153">
    <property type="component" value="Unassembled WGS sequence"/>
</dbReference>
<dbReference type="RefSeq" id="WP_154368056.1">
    <property type="nucleotide sequence ID" value="NZ_WKJH01000024.1"/>
</dbReference>
<dbReference type="SUPFAM" id="SSF51445">
    <property type="entry name" value="(Trans)glycosidases"/>
    <property type="match status" value="1"/>
</dbReference>
<dbReference type="InterPro" id="IPR013780">
    <property type="entry name" value="Glyco_hydro_b"/>
</dbReference>
<dbReference type="PRINTS" id="PR00741">
    <property type="entry name" value="GLHYDRLASE29"/>
</dbReference>
<dbReference type="PIRSF" id="PIRSF001092">
    <property type="entry name" value="Alpha-L-fucosidase"/>
    <property type="match status" value="1"/>
</dbReference>
<evidence type="ECO:0000313" key="11">
    <source>
        <dbReference type="EMBL" id="MRX65322.1"/>
    </source>
</evidence>
<dbReference type="AlphaFoldDB" id="A0A6I2MR67"/>
<dbReference type="InterPro" id="IPR016286">
    <property type="entry name" value="FUC_metazoa-typ"/>
</dbReference>
<dbReference type="InterPro" id="IPR000933">
    <property type="entry name" value="Glyco_hydro_29"/>
</dbReference>
<dbReference type="PANTHER" id="PTHR10030:SF37">
    <property type="entry name" value="ALPHA-L-FUCOSIDASE-RELATED"/>
    <property type="match status" value="1"/>
</dbReference>
<dbReference type="Gene3D" id="2.60.40.1180">
    <property type="entry name" value="Golgi alpha-mannosidase II"/>
    <property type="match status" value="1"/>
</dbReference>
<dbReference type="InterPro" id="IPR057739">
    <property type="entry name" value="Glyco_hydro_29_N"/>
</dbReference>
<evidence type="ECO:0000259" key="9">
    <source>
        <dbReference type="Pfam" id="PF01120"/>
    </source>
</evidence>
<feature type="signal peptide" evidence="8">
    <location>
        <begin position="1"/>
        <end position="20"/>
    </location>
</feature>
<dbReference type="GO" id="GO:0016139">
    <property type="term" value="P:glycoside catabolic process"/>
    <property type="evidence" value="ECO:0007669"/>
    <property type="project" value="TreeGrafter"/>
</dbReference>
<evidence type="ECO:0000256" key="8">
    <source>
        <dbReference type="SAM" id="SignalP"/>
    </source>
</evidence>
<dbReference type="Pfam" id="PF16757">
    <property type="entry name" value="Fucosidase_C"/>
    <property type="match status" value="1"/>
</dbReference>
<feature type="domain" description="Alpha-L-fucosidase C-terminal" evidence="10">
    <location>
        <begin position="367"/>
        <end position="433"/>
    </location>
</feature>
<dbReference type="GO" id="GO:0006004">
    <property type="term" value="P:fucose metabolic process"/>
    <property type="evidence" value="ECO:0007669"/>
    <property type="project" value="InterPro"/>
</dbReference>
<dbReference type="GO" id="GO:0005764">
    <property type="term" value="C:lysosome"/>
    <property type="evidence" value="ECO:0007669"/>
    <property type="project" value="TreeGrafter"/>
</dbReference>
<dbReference type="EMBL" id="WKJH01000024">
    <property type="protein sequence ID" value="MRX65322.1"/>
    <property type="molecule type" value="Genomic_DNA"/>
</dbReference>
<name>A0A6I2MR67_9FLAO</name>
<evidence type="ECO:0000256" key="5">
    <source>
        <dbReference type="ARBA" id="ARBA00022801"/>
    </source>
</evidence>
<dbReference type="InterPro" id="IPR031919">
    <property type="entry name" value="Fucosidase_C"/>
</dbReference>
<sequence>MEKLKNFILLFVLVFGPVKAQNTSDSTDITQEQRMEWWQDARFGMFIHWGVYSKAGGEWKGETNHAEWLQFTAKIPLQEYKEYAKTFDPVKFDAKEWVSIAKNAGMKYIVVTSKHHDGFAMYNSQVNDHNIIKGSSFHRDPLKELAEECKKQGLRFCVYYSLGRDWEDPDCPTGYAGNIAWRSNLIDYPIEKDKKLQRYLDRKAIPQIKELLTNYGDIGVMWFDTYELVSKQQGQKIVDIIRELQPKCIINSRVGPCLGDYTVNEQEVPEGISIKPWESCMTMNNHWGYNKADDNWRTGEELVHHLIDIASKGGNFLLNVGPTGEGVIPTESVERLKVVGDWIKVNGEAIYGTTFSPFEKFVWGRCTQKKENGNTILYFSVFNWPENGELIVPEVHNKVMKSSLLASGKQIKTHSLDNGLVIKLPNSAPDQLATVVKVVVEGVIDDPSSK</sequence>
<comment type="function">
    <text evidence="1">Alpha-L-fucosidase is responsible for hydrolyzing the alpha-1,6-linked fucose joined to the reducing-end N-acetylglucosamine of the carbohydrate moieties of glycoproteins.</text>
</comment>
<gene>
    <name evidence="11" type="ORF">GJ691_14275</name>
</gene>
<feature type="site" description="May be important for catalysis" evidence="7">
    <location>
        <position position="280"/>
    </location>
</feature>
<dbReference type="SMART" id="SM00812">
    <property type="entry name" value="Alpha_L_fucos"/>
    <property type="match status" value="1"/>
</dbReference>
<comment type="similarity">
    <text evidence="2">Belongs to the glycosyl hydrolase 29 family.</text>
</comment>
<evidence type="ECO:0000259" key="10">
    <source>
        <dbReference type="Pfam" id="PF16757"/>
    </source>
</evidence>
<dbReference type="OrthoDB" id="1095333at2"/>
<evidence type="ECO:0000313" key="12">
    <source>
        <dbReference type="Proteomes" id="UP000443153"/>
    </source>
</evidence>
<feature type="domain" description="Glycoside hydrolase family 29 N-terminal" evidence="9">
    <location>
        <begin position="22"/>
        <end position="348"/>
    </location>
</feature>
<evidence type="ECO:0000256" key="2">
    <source>
        <dbReference type="ARBA" id="ARBA00007951"/>
    </source>
</evidence>
<comment type="caution">
    <text evidence="11">The sequence shown here is derived from an EMBL/GenBank/DDBJ whole genome shotgun (WGS) entry which is preliminary data.</text>
</comment>
<reference evidence="11 12" key="1">
    <citation type="submission" date="2019-11" db="EMBL/GenBank/DDBJ databases">
        <title>Maribacter lutea sp. nov., a marine bacterium isolated from intertidal sand.</title>
        <authorList>
            <person name="Liu A."/>
        </authorList>
    </citation>
    <scope>NUCLEOTIDE SEQUENCE [LARGE SCALE GENOMIC DNA]</scope>
    <source>
        <strain evidence="11 12">RZ05</strain>
    </source>
</reference>
<evidence type="ECO:0000256" key="6">
    <source>
        <dbReference type="ARBA" id="ARBA00023295"/>
    </source>
</evidence>
<protein>
    <recommendedName>
        <fullName evidence="3">alpha-L-fucosidase</fullName>
        <ecNumber evidence="3">3.2.1.51</ecNumber>
    </recommendedName>
</protein>